<dbReference type="PANTHER" id="PTHR35112">
    <property type="entry name" value="OS08G0360500 PROTEIN"/>
    <property type="match status" value="1"/>
</dbReference>
<dbReference type="EMBL" id="CM009304">
    <property type="protein sequence ID" value="RQP00999.1"/>
    <property type="molecule type" value="Genomic_DNA"/>
</dbReference>
<dbReference type="Proteomes" id="UP000006729">
    <property type="component" value="Chromosome 15"/>
</dbReference>
<dbReference type="InParanoid" id="A0A3N7HNN6"/>
<organism evidence="2 3">
    <name type="scientific">Populus trichocarpa</name>
    <name type="common">Western balsam poplar</name>
    <name type="synonym">Populus balsamifera subsp. trichocarpa</name>
    <dbReference type="NCBI Taxonomy" id="3694"/>
    <lineage>
        <taxon>Eukaryota</taxon>
        <taxon>Viridiplantae</taxon>
        <taxon>Streptophyta</taxon>
        <taxon>Embryophyta</taxon>
        <taxon>Tracheophyta</taxon>
        <taxon>Spermatophyta</taxon>
        <taxon>Magnoliopsida</taxon>
        <taxon>eudicotyledons</taxon>
        <taxon>Gunneridae</taxon>
        <taxon>Pentapetalae</taxon>
        <taxon>rosids</taxon>
        <taxon>fabids</taxon>
        <taxon>Malpighiales</taxon>
        <taxon>Salicaceae</taxon>
        <taxon>Saliceae</taxon>
        <taxon>Populus</taxon>
    </lineage>
</organism>
<evidence type="ECO:0000313" key="2">
    <source>
        <dbReference type="EMBL" id="RQP00999.1"/>
    </source>
</evidence>
<reference evidence="2 3" key="1">
    <citation type="journal article" date="2006" name="Science">
        <title>The genome of black cottonwood, Populus trichocarpa (Torr. &amp; Gray).</title>
        <authorList>
            <person name="Tuskan G.A."/>
            <person name="Difazio S."/>
            <person name="Jansson S."/>
            <person name="Bohlmann J."/>
            <person name="Grigoriev I."/>
            <person name="Hellsten U."/>
            <person name="Putnam N."/>
            <person name="Ralph S."/>
            <person name="Rombauts S."/>
            <person name="Salamov A."/>
            <person name="Schein J."/>
            <person name="Sterck L."/>
            <person name="Aerts A."/>
            <person name="Bhalerao R.R."/>
            <person name="Bhalerao R.P."/>
            <person name="Blaudez D."/>
            <person name="Boerjan W."/>
            <person name="Brun A."/>
            <person name="Brunner A."/>
            <person name="Busov V."/>
            <person name="Campbell M."/>
            <person name="Carlson J."/>
            <person name="Chalot M."/>
            <person name="Chapman J."/>
            <person name="Chen G.L."/>
            <person name="Cooper D."/>
            <person name="Coutinho P.M."/>
            <person name="Couturier J."/>
            <person name="Covert S."/>
            <person name="Cronk Q."/>
            <person name="Cunningham R."/>
            <person name="Davis J."/>
            <person name="Degroeve S."/>
            <person name="Dejardin A."/>
            <person name="Depamphilis C."/>
            <person name="Detter J."/>
            <person name="Dirks B."/>
            <person name="Dubchak I."/>
            <person name="Duplessis S."/>
            <person name="Ehlting J."/>
            <person name="Ellis B."/>
            <person name="Gendler K."/>
            <person name="Goodstein D."/>
            <person name="Gribskov M."/>
            <person name="Grimwood J."/>
            <person name="Groover A."/>
            <person name="Gunter L."/>
            <person name="Hamberger B."/>
            <person name="Heinze B."/>
            <person name="Helariutta Y."/>
            <person name="Henrissat B."/>
            <person name="Holligan D."/>
            <person name="Holt R."/>
            <person name="Huang W."/>
            <person name="Islam-Faridi N."/>
            <person name="Jones S."/>
            <person name="Jones-Rhoades M."/>
            <person name="Jorgensen R."/>
            <person name="Joshi C."/>
            <person name="Kangasjarvi J."/>
            <person name="Karlsson J."/>
            <person name="Kelleher C."/>
            <person name="Kirkpatrick R."/>
            <person name="Kirst M."/>
            <person name="Kohler A."/>
            <person name="Kalluri U."/>
            <person name="Larimer F."/>
            <person name="Leebens-Mack J."/>
            <person name="Leple J.C."/>
            <person name="Locascio P."/>
            <person name="Lou Y."/>
            <person name="Lucas S."/>
            <person name="Martin F."/>
            <person name="Montanini B."/>
            <person name="Napoli C."/>
            <person name="Nelson D.R."/>
            <person name="Nelson C."/>
            <person name="Nieminen K."/>
            <person name="Nilsson O."/>
            <person name="Pereda V."/>
            <person name="Peter G."/>
            <person name="Philippe R."/>
            <person name="Pilate G."/>
            <person name="Poliakov A."/>
            <person name="Razumovskaya J."/>
            <person name="Richardson P."/>
            <person name="Rinaldi C."/>
            <person name="Ritland K."/>
            <person name="Rouze P."/>
            <person name="Ryaboy D."/>
            <person name="Schmutz J."/>
            <person name="Schrader J."/>
            <person name="Segerman B."/>
            <person name="Shin H."/>
            <person name="Siddiqui A."/>
            <person name="Sterky F."/>
            <person name="Terry A."/>
            <person name="Tsai C.J."/>
            <person name="Uberbacher E."/>
            <person name="Unneberg P."/>
            <person name="Vahala J."/>
            <person name="Wall K."/>
            <person name="Wessler S."/>
            <person name="Yang G."/>
            <person name="Yin T."/>
            <person name="Douglas C."/>
            <person name="Marra M."/>
            <person name="Sandberg G."/>
            <person name="Van de Peer Y."/>
            <person name="Rokhsar D."/>
        </authorList>
    </citation>
    <scope>NUCLEOTIDE SEQUENCE [LARGE SCALE GENOMIC DNA]</scope>
    <source>
        <strain evidence="3">cv. Nisqually</strain>
    </source>
</reference>
<proteinExistence type="predicted"/>
<dbReference type="STRING" id="3694.A0A3N7HNN6"/>
<evidence type="ECO:0000313" key="3">
    <source>
        <dbReference type="Proteomes" id="UP000006729"/>
    </source>
</evidence>
<accession>A0A3N7HNN6</accession>
<dbReference type="AlphaFoldDB" id="A0A3N7HNN6"/>
<sequence length="198" mass="21791">MTKPPFMSRWFSDLYWKPLLFTIPPLTLLLFLTVSLTPINPFSSFAPLASHFLNKTASVNTLSLAAAATTTTTTSNYSSIAPPSLELVNRSASASLNNELGRSRMAVCLVGGAKRFELTGPSIVKNILHQVYPNSDLFLHSNFDDKAFKFSLLKSVPRLASVRIIHPKPLPETLPQLRVLTATNSPNGIQVCFPFYLP</sequence>
<gene>
    <name evidence="2" type="ORF">POPTR_015G125350</name>
</gene>
<evidence type="ECO:0000259" key="1">
    <source>
        <dbReference type="Pfam" id="PF25072"/>
    </source>
</evidence>
<feature type="domain" description="DUF7796" evidence="1">
    <location>
        <begin position="102"/>
        <end position="192"/>
    </location>
</feature>
<keyword evidence="3" id="KW-1185">Reference proteome</keyword>
<name>A0A3N7HNN6_POPTR</name>
<dbReference type="PANTHER" id="PTHR35112:SF1">
    <property type="entry name" value="RING_FYVE_PHD ZINC FINGER SUPERFAMILY PROTEIN"/>
    <property type="match status" value="1"/>
</dbReference>
<protein>
    <recommendedName>
        <fullName evidence="1">DUF7796 domain-containing protein</fullName>
    </recommendedName>
</protein>
<dbReference type="Pfam" id="PF25072">
    <property type="entry name" value="DUF7796"/>
    <property type="match status" value="1"/>
</dbReference>
<dbReference type="InterPro" id="IPR056698">
    <property type="entry name" value="DUF7796"/>
</dbReference>